<organism evidence="2 3">
    <name type="scientific">Chitinimonas taiwanensis DSM 18899</name>
    <dbReference type="NCBI Taxonomy" id="1121279"/>
    <lineage>
        <taxon>Bacteria</taxon>
        <taxon>Pseudomonadati</taxon>
        <taxon>Pseudomonadota</taxon>
        <taxon>Betaproteobacteria</taxon>
        <taxon>Neisseriales</taxon>
        <taxon>Chitinibacteraceae</taxon>
        <taxon>Chitinimonas</taxon>
    </lineage>
</organism>
<dbReference type="AlphaFoldDB" id="A0A1K2H5C2"/>
<accession>A0A1K2H5C2</accession>
<sequence length="536" mass="59459">MKRRDFLAASASLGLLACGQRAGSALPPGELLGPRLDLGHRLRGGNSLPAPSEQRRVGALIVGAGMAGLSCAWWLQRQGEQDFALLELENEAGGNARAGRNAVSAYPWGAHYLPIPGEEAIELRQMLAEFGALQGDPAAVRPRYEERYLCHSPQERLYIHGRWQEGLLPQFGLAAGELAEQQCFLAQMAELKLQRDAQGQRRFTVPSARGMRRDGAEVGQSMYDWLHAHGYRAPSLHWWVNYGCRDDYGTDYRHTSAWAGLHYFASRHGLASNASEDEVLTWPEGNAWLTRRMAERLDERLITGALVWRVAEVKQGMQVDVYLPAEQRSVRYLADKLVWSGQLGFLPHLWPSLPAPWRAACAALDYAPWLVANLSLRQPPAERGGANAPPSWDNVLYQGQGLGYIDARHQDLSQHHPATVLSYYRPLSETSPRQARQQLLATSQADWAAQILRDLAPAHPDLAQHCVQLDVWRWGHAMVRPTPALLAGPALASLRVPQGRVILAHSDLSGFSLAEEAHYWGVRAARWLGGERVVTA</sequence>
<dbReference type="GO" id="GO:0016491">
    <property type="term" value="F:oxidoreductase activity"/>
    <property type="evidence" value="ECO:0007669"/>
    <property type="project" value="InterPro"/>
</dbReference>
<evidence type="ECO:0000259" key="1">
    <source>
        <dbReference type="Pfam" id="PF01593"/>
    </source>
</evidence>
<dbReference type="InterPro" id="IPR036188">
    <property type="entry name" value="FAD/NAD-bd_sf"/>
</dbReference>
<dbReference type="Proteomes" id="UP000186513">
    <property type="component" value="Unassembled WGS sequence"/>
</dbReference>
<dbReference type="PROSITE" id="PS51257">
    <property type="entry name" value="PROKAR_LIPOPROTEIN"/>
    <property type="match status" value="1"/>
</dbReference>
<protein>
    <submittedName>
        <fullName evidence="2">Flavin containing amine oxidoreductase</fullName>
    </submittedName>
</protein>
<gene>
    <name evidence="2" type="ORF">SAMN02745887_00274</name>
</gene>
<keyword evidence="3" id="KW-1185">Reference proteome</keyword>
<dbReference type="Gene3D" id="3.50.50.60">
    <property type="entry name" value="FAD/NAD(P)-binding domain"/>
    <property type="match status" value="1"/>
</dbReference>
<dbReference type="InterPro" id="IPR002937">
    <property type="entry name" value="Amino_oxidase"/>
</dbReference>
<dbReference type="STRING" id="1121279.SAMN02745887_00274"/>
<reference evidence="2 3" key="1">
    <citation type="submission" date="2016-11" db="EMBL/GenBank/DDBJ databases">
        <authorList>
            <person name="Jaros S."/>
            <person name="Januszkiewicz K."/>
            <person name="Wedrychowicz H."/>
        </authorList>
    </citation>
    <scope>NUCLEOTIDE SEQUENCE [LARGE SCALE GENOMIC DNA]</scope>
    <source>
        <strain evidence="2 3">DSM 18899</strain>
    </source>
</reference>
<evidence type="ECO:0000313" key="3">
    <source>
        <dbReference type="Proteomes" id="UP000186513"/>
    </source>
</evidence>
<dbReference type="Pfam" id="PF01593">
    <property type="entry name" value="Amino_oxidase"/>
    <property type="match status" value="1"/>
</dbReference>
<name>A0A1K2H5C2_9NEIS</name>
<dbReference type="SUPFAM" id="SSF51905">
    <property type="entry name" value="FAD/NAD(P)-binding domain"/>
    <property type="match status" value="1"/>
</dbReference>
<proteinExistence type="predicted"/>
<dbReference type="OrthoDB" id="127573at2"/>
<dbReference type="EMBL" id="FPKR01000001">
    <property type="protein sequence ID" value="SFZ70669.1"/>
    <property type="molecule type" value="Genomic_DNA"/>
</dbReference>
<feature type="domain" description="Amine oxidase" evidence="1">
    <location>
        <begin position="66"/>
        <end position="526"/>
    </location>
</feature>
<evidence type="ECO:0000313" key="2">
    <source>
        <dbReference type="EMBL" id="SFZ70669.1"/>
    </source>
</evidence>